<protein>
    <submittedName>
        <fullName evidence="8">ABC transporter substrate-binding protein</fullName>
    </submittedName>
</protein>
<dbReference type="EMBL" id="JBHSFG010000012">
    <property type="protein sequence ID" value="MFC4464194.1"/>
    <property type="molecule type" value="Genomic_DNA"/>
</dbReference>
<feature type="domain" description="Solute-binding protein family 5" evidence="7">
    <location>
        <begin position="102"/>
        <end position="485"/>
    </location>
</feature>
<dbReference type="SUPFAM" id="SSF53850">
    <property type="entry name" value="Periplasmic binding protein-like II"/>
    <property type="match status" value="1"/>
</dbReference>
<name>A0ABV8YFY1_9ACTN</name>
<keyword evidence="4 6" id="KW-0732">Signal</keyword>
<dbReference type="InterPro" id="IPR030678">
    <property type="entry name" value="Peptide/Ni-bd"/>
</dbReference>
<evidence type="ECO:0000256" key="6">
    <source>
        <dbReference type="SAM" id="SignalP"/>
    </source>
</evidence>
<feature type="chain" id="PRO_5046910312" evidence="6">
    <location>
        <begin position="20"/>
        <end position="575"/>
    </location>
</feature>
<evidence type="ECO:0000256" key="2">
    <source>
        <dbReference type="ARBA" id="ARBA00005695"/>
    </source>
</evidence>
<organism evidence="8 9">
    <name type="scientific">Streptomyces xiangluensis</name>
    <dbReference type="NCBI Taxonomy" id="2665720"/>
    <lineage>
        <taxon>Bacteria</taxon>
        <taxon>Bacillati</taxon>
        <taxon>Actinomycetota</taxon>
        <taxon>Actinomycetes</taxon>
        <taxon>Kitasatosporales</taxon>
        <taxon>Streptomycetaceae</taxon>
        <taxon>Streptomyces</taxon>
    </lineage>
</organism>
<evidence type="ECO:0000256" key="1">
    <source>
        <dbReference type="ARBA" id="ARBA00004193"/>
    </source>
</evidence>
<dbReference type="CDD" id="cd08506">
    <property type="entry name" value="PBP2_clavulanate_OppA2"/>
    <property type="match status" value="1"/>
</dbReference>
<evidence type="ECO:0000313" key="9">
    <source>
        <dbReference type="Proteomes" id="UP001596012"/>
    </source>
</evidence>
<comment type="subcellular location">
    <subcellularLocation>
        <location evidence="1">Cell membrane</location>
        <topology evidence="1">Lipid-anchor</topology>
    </subcellularLocation>
</comment>
<reference evidence="9" key="1">
    <citation type="journal article" date="2019" name="Int. J. Syst. Evol. Microbiol.">
        <title>The Global Catalogue of Microorganisms (GCM) 10K type strain sequencing project: providing services to taxonomists for standard genome sequencing and annotation.</title>
        <authorList>
            <consortium name="The Broad Institute Genomics Platform"/>
            <consortium name="The Broad Institute Genome Sequencing Center for Infectious Disease"/>
            <person name="Wu L."/>
            <person name="Ma J."/>
        </authorList>
    </citation>
    <scope>NUCLEOTIDE SEQUENCE [LARGE SCALE GENOMIC DNA]</scope>
    <source>
        <strain evidence="9">DT43</strain>
    </source>
</reference>
<feature type="region of interest" description="Disordered" evidence="5">
    <location>
        <begin position="214"/>
        <end position="236"/>
    </location>
</feature>
<dbReference type="Pfam" id="PF00496">
    <property type="entry name" value="SBP_bac_5"/>
    <property type="match status" value="1"/>
</dbReference>
<dbReference type="PANTHER" id="PTHR30290">
    <property type="entry name" value="PERIPLASMIC BINDING COMPONENT OF ABC TRANSPORTER"/>
    <property type="match status" value="1"/>
</dbReference>
<gene>
    <name evidence="8" type="ORF">ACFPH6_06365</name>
</gene>
<dbReference type="RefSeq" id="WP_386338524.1">
    <property type="nucleotide sequence ID" value="NZ_JBHSFG010000012.1"/>
</dbReference>
<evidence type="ECO:0000256" key="4">
    <source>
        <dbReference type="ARBA" id="ARBA00022729"/>
    </source>
</evidence>
<evidence type="ECO:0000256" key="5">
    <source>
        <dbReference type="SAM" id="MobiDB-lite"/>
    </source>
</evidence>
<evidence type="ECO:0000259" key="7">
    <source>
        <dbReference type="Pfam" id="PF00496"/>
    </source>
</evidence>
<feature type="region of interest" description="Disordered" evidence="5">
    <location>
        <begin position="27"/>
        <end position="49"/>
    </location>
</feature>
<accession>A0ABV8YFY1</accession>
<keyword evidence="9" id="KW-1185">Reference proteome</keyword>
<dbReference type="Proteomes" id="UP001596012">
    <property type="component" value="Unassembled WGS sequence"/>
</dbReference>
<evidence type="ECO:0000313" key="8">
    <source>
        <dbReference type="EMBL" id="MFC4464194.1"/>
    </source>
</evidence>
<dbReference type="Gene3D" id="3.40.190.10">
    <property type="entry name" value="Periplasmic binding protein-like II"/>
    <property type="match status" value="1"/>
</dbReference>
<evidence type="ECO:0000256" key="3">
    <source>
        <dbReference type="ARBA" id="ARBA00022448"/>
    </source>
</evidence>
<dbReference type="PROSITE" id="PS51257">
    <property type="entry name" value="PROKAR_LIPOPROTEIN"/>
    <property type="match status" value="1"/>
</dbReference>
<feature type="signal peptide" evidence="6">
    <location>
        <begin position="1"/>
        <end position="19"/>
    </location>
</feature>
<keyword evidence="3" id="KW-0813">Transport</keyword>
<dbReference type="PIRSF" id="PIRSF002741">
    <property type="entry name" value="MppA"/>
    <property type="match status" value="1"/>
</dbReference>
<dbReference type="InterPro" id="IPR000914">
    <property type="entry name" value="SBP_5_dom"/>
</dbReference>
<feature type="compositionally biased region" description="Low complexity" evidence="5">
    <location>
        <begin position="27"/>
        <end position="47"/>
    </location>
</feature>
<dbReference type="InterPro" id="IPR039424">
    <property type="entry name" value="SBP_5"/>
</dbReference>
<dbReference type="PROSITE" id="PS01040">
    <property type="entry name" value="SBP_BACTERIAL_5"/>
    <property type="match status" value="1"/>
</dbReference>
<proteinExistence type="inferred from homology"/>
<dbReference type="Gene3D" id="3.10.105.10">
    <property type="entry name" value="Dipeptide-binding Protein, Domain 3"/>
    <property type="match status" value="1"/>
</dbReference>
<comment type="caution">
    <text evidence="8">The sequence shown here is derived from an EMBL/GenBank/DDBJ whole genome shotgun (WGS) entry which is preliminary data.</text>
</comment>
<comment type="similarity">
    <text evidence="2">Belongs to the bacterial solute-binding protein 5 family.</text>
</comment>
<dbReference type="PANTHER" id="PTHR30290:SF10">
    <property type="entry name" value="PERIPLASMIC OLIGOPEPTIDE-BINDING PROTEIN-RELATED"/>
    <property type="match status" value="1"/>
</dbReference>
<sequence length="575" mass="61961">MPRSTRHRTALAAVTTALALTAAACSSSDDGAASDPTASSSGAGSSAFQPEHKGGTLRLVAHAAAGSFDPQVNYTLQYWQLYQSMYDGLLAFKKTGGQQSFTVVPDLATAMPKVTDGGKTYTFTLRKGIKFSNGKPVTTDDVVASFQRIFKVSSPTAGTFYNGIVGADACIKKPADCTLDKGVVGDASASTVTVNLTAPDPEFPYKLAVPHASVVPKDSPTKDAGTKPLPTTGPYMAASYDPNRALKLVRNPHFKEWSRDGQPQGYPDKIDYTFGQTVESEVTAVQNGEADWMYDPPPADRLNEIGTKYASQAHVNPLTALWYLTLNVNQAPFDNKLARQAINWAVDREAVVRLYGGKNLASSACTILPPGFPAHVDSCDYTKGGGKTWSAPDLAKAKALVKESGTAGQEVGIVVSDDEVNKSIGQYLQSLLNQLGYKATLKPLSGNIQFTYIQNTKNKVQLALTSWYQDYPAASNYLNVLLSCASFHPGSDSSINISGFCDKTIDAKMKTALKTGQTDQKSADQQWGTIDQDIMKESPVVPVINPKIIDFTSKRVGNYQFSKQFYMLVGQLWVK</sequence>
<dbReference type="InterPro" id="IPR023765">
    <property type="entry name" value="SBP_5_CS"/>
</dbReference>